<keyword evidence="3" id="KW-1185">Reference proteome</keyword>
<evidence type="ECO:0000313" key="2">
    <source>
        <dbReference type="EMBL" id="KAJ4483773.1"/>
    </source>
</evidence>
<protein>
    <submittedName>
        <fullName evidence="2">Uncharacterized protein</fullName>
    </submittedName>
</protein>
<reference evidence="2" key="1">
    <citation type="submission" date="2022-08" db="EMBL/GenBank/DDBJ databases">
        <title>A Global Phylogenomic Analysis of the Shiitake Genus Lentinula.</title>
        <authorList>
            <consortium name="DOE Joint Genome Institute"/>
            <person name="Sierra-Patev S."/>
            <person name="Min B."/>
            <person name="Naranjo-Ortiz M."/>
            <person name="Looney B."/>
            <person name="Konkel Z."/>
            <person name="Slot J.C."/>
            <person name="Sakamoto Y."/>
            <person name="Steenwyk J.L."/>
            <person name="Rokas A."/>
            <person name="Carro J."/>
            <person name="Camarero S."/>
            <person name="Ferreira P."/>
            <person name="Molpeceres G."/>
            <person name="Ruiz-Duenas F.J."/>
            <person name="Serrano A."/>
            <person name="Henrissat B."/>
            <person name="Drula E."/>
            <person name="Hughes K.W."/>
            <person name="Mata J.L."/>
            <person name="Ishikawa N.K."/>
            <person name="Vargas-Isla R."/>
            <person name="Ushijima S."/>
            <person name="Smith C.A."/>
            <person name="Ahrendt S."/>
            <person name="Andreopoulos W."/>
            <person name="He G."/>
            <person name="Labutti K."/>
            <person name="Lipzen A."/>
            <person name="Ng V."/>
            <person name="Riley R."/>
            <person name="Sandor L."/>
            <person name="Barry K."/>
            <person name="Martinez A.T."/>
            <person name="Xiao Y."/>
            <person name="Gibbons J.G."/>
            <person name="Terashima K."/>
            <person name="Grigoriev I.V."/>
            <person name="Hibbett D.S."/>
        </authorList>
    </citation>
    <scope>NUCLEOTIDE SEQUENCE</scope>
    <source>
        <strain evidence="2">JLM2183</strain>
    </source>
</reference>
<gene>
    <name evidence="2" type="ORF">J3R30DRAFT_1829094</name>
</gene>
<sequence length="320" mass="35798">MSSTSKLSLSQANQRLRRKPKAITGALGARLKAKAAPRKPSPLPPSSPFASSSESPIIQDSLPIATSEAHFLDVGKPFYEEVEEERDFESDVYEILEREADVQEFAHSARNSDPFGFFALEAKLKAERTHRSTETLNVPFNQPLKVPRSPHKPRTRKTFSALGSGSAISPSLPTSPSPAKPRGTKRSLIRETNIDETEKEHSDKHVSVSPDELPRKRVKTKTGGRGRQKQPLSDKSIDPATLARDLKALLPKRASRRDDKRRTGPNGDEADHKPRRGVKSGKESTNDTGDKERDTERQKRVEYFRKLEDYNVAKENVYVI</sequence>
<evidence type="ECO:0000256" key="1">
    <source>
        <dbReference type="SAM" id="MobiDB-lite"/>
    </source>
</evidence>
<feature type="compositionally biased region" description="Basic residues" evidence="1">
    <location>
        <begin position="216"/>
        <end position="228"/>
    </location>
</feature>
<feature type="region of interest" description="Disordered" evidence="1">
    <location>
        <begin position="128"/>
        <end position="299"/>
    </location>
</feature>
<accession>A0A9W9AKB3</accession>
<feature type="compositionally biased region" description="Basic residues" evidence="1">
    <location>
        <begin position="148"/>
        <end position="157"/>
    </location>
</feature>
<dbReference type="OrthoDB" id="3234283at2759"/>
<proteinExistence type="predicted"/>
<evidence type="ECO:0000313" key="3">
    <source>
        <dbReference type="Proteomes" id="UP001150266"/>
    </source>
</evidence>
<name>A0A9W9AKB3_9AGAR</name>
<comment type="caution">
    <text evidence="2">The sequence shown here is derived from an EMBL/GenBank/DDBJ whole genome shotgun (WGS) entry which is preliminary data.</text>
</comment>
<feature type="compositionally biased region" description="Polar residues" evidence="1">
    <location>
        <begin position="161"/>
        <end position="172"/>
    </location>
</feature>
<feature type="region of interest" description="Disordered" evidence="1">
    <location>
        <begin position="1"/>
        <end position="58"/>
    </location>
</feature>
<dbReference type="EMBL" id="JAOTPV010000004">
    <property type="protein sequence ID" value="KAJ4483773.1"/>
    <property type="molecule type" value="Genomic_DNA"/>
</dbReference>
<feature type="compositionally biased region" description="Polar residues" evidence="1">
    <location>
        <begin position="1"/>
        <end position="14"/>
    </location>
</feature>
<organism evidence="2 3">
    <name type="scientific">Lentinula aciculospora</name>
    <dbReference type="NCBI Taxonomy" id="153920"/>
    <lineage>
        <taxon>Eukaryota</taxon>
        <taxon>Fungi</taxon>
        <taxon>Dikarya</taxon>
        <taxon>Basidiomycota</taxon>
        <taxon>Agaricomycotina</taxon>
        <taxon>Agaricomycetes</taxon>
        <taxon>Agaricomycetidae</taxon>
        <taxon>Agaricales</taxon>
        <taxon>Marasmiineae</taxon>
        <taxon>Omphalotaceae</taxon>
        <taxon>Lentinula</taxon>
    </lineage>
</organism>
<dbReference type="Proteomes" id="UP001150266">
    <property type="component" value="Unassembled WGS sequence"/>
</dbReference>
<feature type="compositionally biased region" description="Basic and acidic residues" evidence="1">
    <location>
        <begin position="188"/>
        <end position="206"/>
    </location>
</feature>
<feature type="compositionally biased region" description="Basic and acidic residues" evidence="1">
    <location>
        <begin position="280"/>
        <end position="299"/>
    </location>
</feature>
<dbReference type="AlphaFoldDB" id="A0A9W9AKB3"/>